<dbReference type="EMBL" id="GBXM01091345">
    <property type="protein sequence ID" value="JAH17232.1"/>
    <property type="molecule type" value="Transcribed_RNA"/>
</dbReference>
<accession>A0A0E9QL90</accession>
<dbReference type="AlphaFoldDB" id="A0A0E9QL90"/>
<reference evidence="1" key="1">
    <citation type="submission" date="2014-11" db="EMBL/GenBank/DDBJ databases">
        <authorList>
            <person name="Amaro Gonzalez C."/>
        </authorList>
    </citation>
    <scope>NUCLEOTIDE SEQUENCE</scope>
</reference>
<protein>
    <submittedName>
        <fullName evidence="1">Uncharacterized protein</fullName>
    </submittedName>
</protein>
<reference evidence="1" key="2">
    <citation type="journal article" date="2015" name="Fish Shellfish Immunol.">
        <title>Early steps in the European eel (Anguilla anguilla)-Vibrio vulnificus interaction in the gills: Role of the RtxA13 toxin.</title>
        <authorList>
            <person name="Callol A."/>
            <person name="Pajuelo D."/>
            <person name="Ebbesson L."/>
            <person name="Teles M."/>
            <person name="MacKenzie S."/>
            <person name="Amaro C."/>
        </authorList>
    </citation>
    <scope>NUCLEOTIDE SEQUENCE</scope>
</reference>
<name>A0A0E9QL90_ANGAN</name>
<organism evidence="1">
    <name type="scientific">Anguilla anguilla</name>
    <name type="common">European freshwater eel</name>
    <name type="synonym">Muraena anguilla</name>
    <dbReference type="NCBI Taxonomy" id="7936"/>
    <lineage>
        <taxon>Eukaryota</taxon>
        <taxon>Metazoa</taxon>
        <taxon>Chordata</taxon>
        <taxon>Craniata</taxon>
        <taxon>Vertebrata</taxon>
        <taxon>Euteleostomi</taxon>
        <taxon>Actinopterygii</taxon>
        <taxon>Neopterygii</taxon>
        <taxon>Teleostei</taxon>
        <taxon>Anguilliformes</taxon>
        <taxon>Anguillidae</taxon>
        <taxon>Anguilla</taxon>
    </lineage>
</organism>
<sequence length="41" mass="4597">MLPICASSEKPFILAPLLDENLFEKNDCWSGIQISNSNVKM</sequence>
<evidence type="ECO:0000313" key="1">
    <source>
        <dbReference type="EMBL" id="JAH17232.1"/>
    </source>
</evidence>
<proteinExistence type="predicted"/>